<comment type="caution">
    <text evidence="3">The sequence shown here is derived from an EMBL/GenBank/DDBJ whole genome shotgun (WGS) entry which is preliminary data.</text>
</comment>
<accession>A0A8S3C2H5</accession>
<dbReference type="EMBL" id="CAJOBI010167641">
    <property type="protein sequence ID" value="CAF4876374.1"/>
    <property type="molecule type" value="Genomic_DNA"/>
</dbReference>
<feature type="signal peptide" evidence="1">
    <location>
        <begin position="1"/>
        <end position="15"/>
    </location>
</feature>
<organism evidence="3 4">
    <name type="scientific">Rotaria magnacalcarata</name>
    <dbReference type="NCBI Taxonomy" id="392030"/>
    <lineage>
        <taxon>Eukaryota</taxon>
        <taxon>Metazoa</taxon>
        <taxon>Spiralia</taxon>
        <taxon>Gnathifera</taxon>
        <taxon>Rotifera</taxon>
        <taxon>Eurotatoria</taxon>
        <taxon>Bdelloidea</taxon>
        <taxon>Philodinida</taxon>
        <taxon>Philodinidae</taxon>
        <taxon>Rotaria</taxon>
    </lineage>
</organism>
<reference evidence="3" key="1">
    <citation type="submission" date="2021-02" db="EMBL/GenBank/DDBJ databases">
        <authorList>
            <person name="Nowell W R."/>
        </authorList>
    </citation>
    <scope>NUCLEOTIDE SEQUENCE</scope>
</reference>
<keyword evidence="1" id="KW-0732">Signal</keyword>
<evidence type="ECO:0000313" key="3">
    <source>
        <dbReference type="EMBL" id="CAF4876374.1"/>
    </source>
</evidence>
<name>A0A8S3C2H5_9BILA</name>
<feature type="non-terminal residue" evidence="3">
    <location>
        <position position="1"/>
    </location>
</feature>
<evidence type="ECO:0000256" key="1">
    <source>
        <dbReference type="SAM" id="SignalP"/>
    </source>
</evidence>
<dbReference type="InterPro" id="IPR003306">
    <property type="entry name" value="WIF"/>
</dbReference>
<feature type="domain" description="WIF" evidence="2">
    <location>
        <begin position="19"/>
        <end position="76"/>
    </location>
</feature>
<protein>
    <recommendedName>
        <fullName evidence="2">WIF domain-containing protein</fullName>
    </recommendedName>
</protein>
<feature type="chain" id="PRO_5035819946" description="WIF domain-containing protein" evidence="1">
    <location>
        <begin position="16"/>
        <end position="76"/>
    </location>
</feature>
<evidence type="ECO:0000259" key="2">
    <source>
        <dbReference type="PROSITE" id="PS50814"/>
    </source>
</evidence>
<evidence type="ECO:0000313" key="4">
    <source>
        <dbReference type="Proteomes" id="UP000676336"/>
    </source>
</evidence>
<dbReference type="PROSITE" id="PS50814">
    <property type="entry name" value="WIF"/>
    <property type="match status" value="1"/>
</dbReference>
<gene>
    <name evidence="3" type="ORF">SMN809_LOCUS50596</name>
</gene>
<proteinExistence type="predicted"/>
<dbReference type="AlphaFoldDB" id="A0A8S3C2H5"/>
<dbReference type="Proteomes" id="UP000676336">
    <property type="component" value="Unassembled WGS sequence"/>
</dbReference>
<sequence>MNVCLIILLINLSNAQFNLYLDSIAVEQLFELKGYQFHFIDENQIRQAALETPLLVSADMHFVEFTWNAHSSKIDT</sequence>